<feature type="signal peptide" evidence="2">
    <location>
        <begin position="1"/>
        <end position="32"/>
    </location>
</feature>
<dbReference type="EMBL" id="JBHUHT010000017">
    <property type="protein sequence ID" value="MFD2097452.1"/>
    <property type="molecule type" value="Genomic_DNA"/>
</dbReference>
<dbReference type="InterPro" id="IPR010131">
    <property type="entry name" value="MdtP/NodT-like"/>
</dbReference>
<comment type="similarity">
    <text evidence="1">Belongs to the outer membrane factor (OMF) (TC 1.B.17) family.</text>
</comment>
<keyword evidence="4" id="KW-1185">Reference proteome</keyword>
<feature type="chain" id="PRO_5046165628" evidence="2">
    <location>
        <begin position="33"/>
        <end position="413"/>
    </location>
</feature>
<sequence length="413" mass="46123">MTNISLKRFVRAMCCFPFGVLCATFLNSQALASDWNNWLANQINQHPDVMAAKERWQGAKANADSILQPIYNPELSAGAERNGDENNYAVGLAQTVDLWDRSAVNVKQAAHLKNAAMYMYKQQVLEKTAEVVRALVEWQSANLAASIAKAQQKQLYSMLNLIDTRQKSGDLGTVDAELTFLSLSQQISQVADVEANLLQTEVRLRELLPQWTQSKGGIPKKFWPSTIPVASDEGVRQHPQVASAESVWRSLKENSELARRAEKADPTFGINAGRDGGDSLVGLTVSIPLHVRNDFSAETRAAQSMELEAEAQWIATFRKQRVDWDAARGAWQRYEYHLEKWEALLAHRVESSEKLLERQWQSGDLSTPNYLSALNQRTESLLAGIELKKQAQLSLTEALYQSGQLTALIQPAN</sequence>
<dbReference type="RefSeq" id="WP_345340612.1">
    <property type="nucleotide sequence ID" value="NZ_BAABLI010000015.1"/>
</dbReference>
<evidence type="ECO:0000313" key="4">
    <source>
        <dbReference type="Proteomes" id="UP001597380"/>
    </source>
</evidence>
<proteinExistence type="inferred from homology"/>
<dbReference type="SUPFAM" id="SSF56954">
    <property type="entry name" value="Outer membrane efflux proteins (OEP)"/>
    <property type="match status" value="1"/>
</dbReference>
<accession>A0ABW4XQ54</accession>
<protein>
    <submittedName>
        <fullName evidence="3">TolC family protein</fullName>
    </submittedName>
</protein>
<comment type="caution">
    <text evidence="3">The sequence shown here is derived from an EMBL/GenBank/DDBJ whole genome shotgun (WGS) entry which is preliminary data.</text>
</comment>
<evidence type="ECO:0000256" key="1">
    <source>
        <dbReference type="ARBA" id="ARBA00007613"/>
    </source>
</evidence>
<gene>
    <name evidence="3" type="ORF">ACFSJ3_15745</name>
</gene>
<organism evidence="3 4">
    <name type="scientific">Corallincola platygyrae</name>
    <dbReference type="NCBI Taxonomy" id="1193278"/>
    <lineage>
        <taxon>Bacteria</taxon>
        <taxon>Pseudomonadati</taxon>
        <taxon>Pseudomonadota</taxon>
        <taxon>Gammaproteobacteria</taxon>
        <taxon>Alteromonadales</taxon>
        <taxon>Psychromonadaceae</taxon>
        <taxon>Corallincola</taxon>
    </lineage>
</organism>
<dbReference type="PANTHER" id="PTHR30203">
    <property type="entry name" value="OUTER MEMBRANE CATION EFFLUX PROTEIN"/>
    <property type="match status" value="1"/>
</dbReference>
<evidence type="ECO:0000313" key="3">
    <source>
        <dbReference type="EMBL" id="MFD2097452.1"/>
    </source>
</evidence>
<dbReference type="Proteomes" id="UP001597380">
    <property type="component" value="Unassembled WGS sequence"/>
</dbReference>
<dbReference type="Pfam" id="PF02321">
    <property type="entry name" value="OEP"/>
    <property type="match status" value="1"/>
</dbReference>
<dbReference type="Gene3D" id="1.20.1600.10">
    <property type="entry name" value="Outer membrane efflux proteins (OEP)"/>
    <property type="match status" value="1"/>
</dbReference>
<dbReference type="InterPro" id="IPR003423">
    <property type="entry name" value="OMP_efflux"/>
</dbReference>
<name>A0ABW4XQ54_9GAMM</name>
<evidence type="ECO:0000256" key="2">
    <source>
        <dbReference type="SAM" id="SignalP"/>
    </source>
</evidence>
<keyword evidence="2" id="KW-0732">Signal</keyword>
<reference evidence="4" key="1">
    <citation type="journal article" date="2019" name="Int. J. Syst. Evol. Microbiol.">
        <title>The Global Catalogue of Microorganisms (GCM) 10K type strain sequencing project: providing services to taxonomists for standard genome sequencing and annotation.</title>
        <authorList>
            <consortium name="The Broad Institute Genomics Platform"/>
            <consortium name="The Broad Institute Genome Sequencing Center for Infectious Disease"/>
            <person name="Wu L."/>
            <person name="Ma J."/>
        </authorList>
    </citation>
    <scope>NUCLEOTIDE SEQUENCE [LARGE SCALE GENOMIC DNA]</scope>
    <source>
        <strain evidence="4">CGMCC 1.10992</strain>
    </source>
</reference>